<dbReference type="Proteomes" id="UP001225761">
    <property type="component" value="Unassembled WGS sequence"/>
</dbReference>
<protein>
    <submittedName>
        <fullName evidence="1">Uncharacterized protein</fullName>
    </submittedName>
</protein>
<evidence type="ECO:0000313" key="1">
    <source>
        <dbReference type="EMBL" id="MDI9873198.1"/>
    </source>
</evidence>
<comment type="caution">
    <text evidence="1">The sequence shown here is derived from an EMBL/GenBank/DDBJ whole genome shotgun (WGS) entry which is preliminary data.</text>
</comment>
<dbReference type="EMBL" id="JASHIE010000001">
    <property type="protein sequence ID" value="MDI9873198.1"/>
    <property type="molecule type" value="Genomic_DNA"/>
</dbReference>
<accession>A0ABT6YWE3</accession>
<evidence type="ECO:0000313" key="2">
    <source>
        <dbReference type="Proteomes" id="UP001225761"/>
    </source>
</evidence>
<keyword evidence="2" id="KW-1185">Reference proteome</keyword>
<sequence>MKELIKDWDSFCKGYEEFEDGYFYTLFMEGISIEEIELIYKPFPNSDKLVERMKRYLFTKTSSIHDNEKRNNLDKLIKLDFEERKPILELLPNFSQFNKNPKFTYIADKELVLSLMLDDIWIQDFHDYMFRQTIISNQREYELNNALYGLTYDFDYQLFLFQPLLNTTYTADYLFQFKKSGGIYAITIDGVFYTVT</sequence>
<proteinExistence type="predicted"/>
<dbReference type="RefSeq" id="WP_283380394.1">
    <property type="nucleotide sequence ID" value="NZ_JASHIE010000001.1"/>
</dbReference>
<organism evidence="1 2">
    <name type="scientific">Flectobacillus rivi</name>
    <dbReference type="NCBI Taxonomy" id="2984209"/>
    <lineage>
        <taxon>Bacteria</taxon>
        <taxon>Pseudomonadati</taxon>
        <taxon>Bacteroidota</taxon>
        <taxon>Cytophagia</taxon>
        <taxon>Cytophagales</taxon>
        <taxon>Flectobacillaceae</taxon>
        <taxon>Flectobacillus</taxon>
    </lineage>
</organism>
<gene>
    <name evidence="1" type="ORF">QM481_01580</name>
</gene>
<name>A0ABT6YWE3_9BACT</name>
<reference evidence="1 2" key="1">
    <citation type="submission" date="2023-05" db="EMBL/GenBank/DDBJ databases">
        <title>Novel species of genus Flectobacillus isolated from stream in China.</title>
        <authorList>
            <person name="Lu H."/>
        </authorList>
    </citation>
    <scope>NUCLEOTIDE SEQUENCE [LARGE SCALE GENOMIC DNA]</scope>
    <source>
        <strain evidence="1 2">LFS242W</strain>
    </source>
</reference>